<organism evidence="1">
    <name type="scientific">Darwinula stevensoni</name>
    <dbReference type="NCBI Taxonomy" id="69355"/>
    <lineage>
        <taxon>Eukaryota</taxon>
        <taxon>Metazoa</taxon>
        <taxon>Ecdysozoa</taxon>
        <taxon>Arthropoda</taxon>
        <taxon>Crustacea</taxon>
        <taxon>Oligostraca</taxon>
        <taxon>Ostracoda</taxon>
        <taxon>Podocopa</taxon>
        <taxon>Podocopida</taxon>
        <taxon>Darwinulocopina</taxon>
        <taxon>Darwinuloidea</taxon>
        <taxon>Darwinulidae</taxon>
        <taxon>Darwinula</taxon>
    </lineage>
</organism>
<protein>
    <submittedName>
        <fullName evidence="1">Uncharacterized protein</fullName>
    </submittedName>
</protein>
<dbReference type="EMBL" id="CAJPEV010003515">
    <property type="protein sequence ID" value="CAG0899922.1"/>
    <property type="molecule type" value="Genomic_DNA"/>
</dbReference>
<evidence type="ECO:0000313" key="1">
    <source>
        <dbReference type="EMBL" id="CAD7251393.1"/>
    </source>
</evidence>
<reference evidence="1" key="1">
    <citation type="submission" date="2020-11" db="EMBL/GenBank/DDBJ databases">
        <authorList>
            <person name="Tran Van P."/>
        </authorList>
    </citation>
    <scope>NUCLEOTIDE SEQUENCE</scope>
</reference>
<accession>A0A7R9ACD2</accession>
<evidence type="ECO:0000313" key="2">
    <source>
        <dbReference type="Proteomes" id="UP000677054"/>
    </source>
</evidence>
<name>A0A7R9ACD2_9CRUS</name>
<keyword evidence="2" id="KW-1185">Reference proteome</keyword>
<gene>
    <name evidence="1" type="ORF">DSTB1V02_LOCUS11160</name>
</gene>
<dbReference type="AlphaFoldDB" id="A0A7R9ACD2"/>
<dbReference type="Proteomes" id="UP000677054">
    <property type="component" value="Unassembled WGS sequence"/>
</dbReference>
<proteinExistence type="predicted"/>
<sequence>MGHAHLKENDFKELLKILQQEEKKLTDRKDVDLPPMHIAVTTVFQQAKKLCGDAPSLVVADYVISETFNQNEIFTTAMKNMPDDERNKLFKVKPEFIKSECRGIFLSYRGGSGTGKTIIVKEIAKRFAERDEVLLVNLAGGELTKRFRGEFQGEYEPSA</sequence>
<dbReference type="EMBL" id="LR903032">
    <property type="protein sequence ID" value="CAD7251393.1"/>
    <property type="molecule type" value="Genomic_DNA"/>
</dbReference>